<evidence type="ECO:0000256" key="8">
    <source>
        <dbReference type="ARBA" id="ARBA00049244"/>
    </source>
</evidence>
<protein>
    <recommendedName>
        <fullName evidence="2">DNA-directed DNA polymerase</fullName>
        <ecNumber evidence="2">2.7.7.7</ecNumber>
    </recommendedName>
</protein>
<keyword evidence="3" id="KW-0808">Transferase</keyword>
<dbReference type="PANTHER" id="PTHR33568">
    <property type="entry name" value="DNA POLYMERASE"/>
    <property type="match status" value="1"/>
</dbReference>
<comment type="catalytic activity">
    <reaction evidence="8">
        <text>DNA(n) + a 2'-deoxyribonucleoside 5'-triphosphate = DNA(n+1) + diphosphate</text>
        <dbReference type="Rhea" id="RHEA:22508"/>
        <dbReference type="Rhea" id="RHEA-COMP:17339"/>
        <dbReference type="Rhea" id="RHEA-COMP:17340"/>
        <dbReference type="ChEBI" id="CHEBI:33019"/>
        <dbReference type="ChEBI" id="CHEBI:61560"/>
        <dbReference type="ChEBI" id="CHEBI:173112"/>
        <dbReference type="EC" id="2.7.7.7"/>
    </reaction>
</comment>
<feature type="domain" description="DNA-directed DNA polymerase family B mitochondria/virus" evidence="9">
    <location>
        <begin position="103"/>
        <end position="214"/>
    </location>
</feature>
<organism evidence="10 11">
    <name type="scientific">Panagrolaimus superbus</name>
    <dbReference type="NCBI Taxonomy" id="310955"/>
    <lineage>
        <taxon>Eukaryota</taxon>
        <taxon>Metazoa</taxon>
        <taxon>Ecdysozoa</taxon>
        <taxon>Nematoda</taxon>
        <taxon>Chromadorea</taxon>
        <taxon>Rhabditida</taxon>
        <taxon>Tylenchina</taxon>
        <taxon>Panagrolaimomorpha</taxon>
        <taxon>Panagrolaimoidea</taxon>
        <taxon>Panagrolaimidae</taxon>
        <taxon>Panagrolaimus</taxon>
    </lineage>
</organism>
<dbReference type="InterPro" id="IPR004868">
    <property type="entry name" value="DNA-dir_DNA_pol_B_mt/vir"/>
</dbReference>
<evidence type="ECO:0000256" key="1">
    <source>
        <dbReference type="ARBA" id="ARBA00005755"/>
    </source>
</evidence>
<evidence type="ECO:0000256" key="7">
    <source>
        <dbReference type="ARBA" id="ARBA00023125"/>
    </source>
</evidence>
<dbReference type="PANTHER" id="PTHR33568:SF3">
    <property type="entry name" value="DNA-DIRECTED DNA POLYMERASE"/>
    <property type="match status" value="1"/>
</dbReference>
<proteinExistence type="inferred from homology"/>
<dbReference type="GO" id="GO:0000166">
    <property type="term" value="F:nucleotide binding"/>
    <property type="evidence" value="ECO:0007669"/>
    <property type="project" value="InterPro"/>
</dbReference>
<dbReference type="EC" id="2.7.7.7" evidence="2"/>
<evidence type="ECO:0000256" key="2">
    <source>
        <dbReference type="ARBA" id="ARBA00012417"/>
    </source>
</evidence>
<name>A0A914YYQ6_9BILA</name>
<keyword evidence="7" id="KW-0238">DNA-binding</keyword>
<dbReference type="SUPFAM" id="SSF56672">
    <property type="entry name" value="DNA/RNA polymerases"/>
    <property type="match status" value="1"/>
</dbReference>
<keyword evidence="10" id="KW-1185">Reference proteome</keyword>
<dbReference type="Gene3D" id="3.90.1600.10">
    <property type="entry name" value="Palm domain of DNA polymerase"/>
    <property type="match status" value="1"/>
</dbReference>
<keyword evidence="6" id="KW-0239">DNA-directed DNA polymerase</keyword>
<accession>A0A914YYQ6</accession>
<sequence length="395" mass="45666">MELPVLPMKFRSQLIFPICGKCPELYYDKNEGEKSCPHNDAGREFVTTVTSQELLYAMHQGYELKKIYHVLQYKEGSDSIFKDYVEASEPPSSYSSLEGRKKFEDLYQDIYDIKLDECRSNPGRRFIAKLFLNSLWGRFALSVHEEKKIVSKEEYYSYVRDPTIFDLSSYYLSDGTKMIRFKRDQNYCTARNVNIMLSLWTTAAAKLHLYKFMKLIQSFRGCHILYTDTDSIIYFHPWNFNPLEDGELLGEMTNEIGEDKEIISYASGGAKQYHLELIDKEGVKSTSTKIRGIVSNAETERKITRKTFKYNPSKSVILQNTSIGPSHDLTVLTRKSTKIYRTVCKKGIIAGQKVFPYGWKFGKPVYRTNIDATTDSVSVRPFVFNYNFTGSSRNV</sequence>
<dbReference type="WBParaSite" id="PSU_v2.g4767.t1">
    <property type="protein sequence ID" value="PSU_v2.g4767.t1"/>
    <property type="gene ID" value="PSU_v2.g4767"/>
</dbReference>
<reference evidence="11" key="1">
    <citation type="submission" date="2022-11" db="UniProtKB">
        <authorList>
            <consortium name="WormBaseParasite"/>
        </authorList>
    </citation>
    <scope>IDENTIFICATION</scope>
</reference>
<dbReference type="GO" id="GO:0003677">
    <property type="term" value="F:DNA binding"/>
    <property type="evidence" value="ECO:0007669"/>
    <property type="project" value="UniProtKB-KW"/>
</dbReference>
<evidence type="ECO:0000313" key="11">
    <source>
        <dbReference type="WBParaSite" id="PSU_v2.g4767.t1"/>
    </source>
</evidence>
<evidence type="ECO:0000256" key="6">
    <source>
        <dbReference type="ARBA" id="ARBA00022932"/>
    </source>
</evidence>
<evidence type="ECO:0000259" key="9">
    <source>
        <dbReference type="Pfam" id="PF03175"/>
    </source>
</evidence>
<dbReference type="Proteomes" id="UP000887577">
    <property type="component" value="Unplaced"/>
</dbReference>
<dbReference type="InterPro" id="IPR043502">
    <property type="entry name" value="DNA/RNA_pol_sf"/>
</dbReference>
<dbReference type="GO" id="GO:0003887">
    <property type="term" value="F:DNA-directed DNA polymerase activity"/>
    <property type="evidence" value="ECO:0007669"/>
    <property type="project" value="UniProtKB-KW"/>
</dbReference>
<evidence type="ECO:0000256" key="5">
    <source>
        <dbReference type="ARBA" id="ARBA00022705"/>
    </source>
</evidence>
<comment type="similarity">
    <text evidence="1">Belongs to the DNA polymerase type-B family.</text>
</comment>
<dbReference type="Pfam" id="PF03175">
    <property type="entry name" value="DNA_pol_B_2"/>
    <property type="match status" value="1"/>
</dbReference>
<keyword evidence="5" id="KW-0235">DNA replication</keyword>
<dbReference type="AlphaFoldDB" id="A0A914YYQ6"/>
<dbReference type="Gene3D" id="1.10.287.690">
    <property type="entry name" value="Helix hairpin bin"/>
    <property type="match status" value="1"/>
</dbReference>
<dbReference type="GO" id="GO:0006260">
    <property type="term" value="P:DNA replication"/>
    <property type="evidence" value="ECO:0007669"/>
    <property type="project" value="UniProtKB-KW"/>
</dbReference>
<keyword evidence="4" id="KW-0548">Nucleotidyltransferase</keyword>
<evidence type="ECO:0000313" key="10">
    <source>
        <dbReference type="Proteomes" id="UP000887577"/>
    </source>
</evidence>
<dbReference type="InterPro" id="IPR023211">
    <property type="entry name" value="DNA_pol_palm_dom_sf"/>
</dbReference>
<evidence type="ECO:0000256" key="3">
    <source>
        <dbReference type="ARBA" id="ARBA00022679"/>
    </source>
</evidence>
<evidence type="ECO:0000256" key="4">
    <source>
        <dbReference type="ARBA" id="ARBA00022695"/>
    </source>
</evidence>